<comment type="caution">
    <text evidence="1">The sequence shown here is derived from an EMBL/GenBank/DDBJ whole genome shotgun (WGS) entry which is preliminary data.</text>
</comment>
<organism evidence="1 2">
    <name type="scientific">Cladosporium halotolerans</name>
    <dbReference type="NCBI Taxonomy" id="1052096"/>
    <lineage>
        <taxon>Eukaryota</taxon>
        <taxon>Fungi</taxon>
        <taxon>Dikarya</taxon>
        <taxon>Ascomycota</taxon>
        <taxon>Pezizomycotina</taxon>
        <taxon>Dothideomycetes</taxon>
        <taxon>Dothideomycetidae</taxon>
        <taxon>Cladosporiales</taxon>
        <taxon>Cladosporiaceae</taxon>
        <taxon>Cladosporium</taxon>
    </lineage>
</organism>
<name>A0AB34KYY2_9PEZI</name>
<reference evidence="1 2" key="1">
    <citation type="journal article" date="2020" name="Microbiol. Resour. Announc.">
        <title>Draft Genome Sequence of a Cladosporium Species Isolated from the Mesophotic Ascidian Didemnum maculosum.</title>
        <authorList>
            <person name="Gioti A."/>
            <person name="Siaperas R."/>
            <person name="Nikolaivits E."/>
            <person name="Le Goff G."/>
            <person name="Ouazzani J."/>
            <person name="Kotoulas G."/>
            <person name="Topakas E."/>
        </authorList>
    </citation>
    <scope>NUCLEOTIDE SEQUENCE [LARGE SCALE GENOMIC DNA]</scope>
    <source>
        <strain evidence="1 2">TM138-S3</strain>
    </source>
</reference>
<dbReference type="GeneID" id="96003795"/>
<gene>
    <name evidence="1" type="ORF">WHR41_02351</name>
</gene>
<protein>
    <submittedName>
        <fullName evidence="1">Uncharacterized protein</fullName>
    </submittedName>
</protein>
<proteinExistence type="predicted"/>
<dbReference type="EMBL" id="JAAQHG020000006">
    <property type="protein sequence ID" value="KAL1588726.1"/>
    <property type="molecule type" value="Genomic_DNA"/>
</dbReference>
<evidence type="ECO:0000313" key="1">
    <source>
        <dbReference type="EMBL" id="KAL1588726.1"/>
    </source>
</evidence>
<dbReference type="RefSeq" id="XP_069231831.1">
    <property type="nucleotide sequence ID" value="XM_069370957.1"/>
</dbReference>
<keyword evidence="2" id="KW-1185">Reference proteome</keyword>
<dbReference type="Proteomes" id="UP000803884">
    <property type="component" value="Unassembled WGS sequence"/>
</dbReference>
<accession>A0AB34KYY2</accession>
<evidence type="ECO:0000313" key="2">
    <source>
        <dbReference type="Proteomes" id="UP000803884"/>
    </source>
</evidence>
<dbReference type="AlphaFoldDB" id="A0AB34KYY2"/>
<sequence length="225" mass="25095">MADERQPMSLQQLLDEPKGKTKYFADQAFMLHVFWEAPDMESAKKIISALQQCAVATHRDTPCVPTYHFRVSQLEADVVSPQPVTAGEHPQLCEAHRKLRMGVPRAAVEADLARRSIDPALLDLDISDALPAQMQLKPVMIECTEIYLDERSFFEHAGSKDYLKAYGEVMTPGLSNKATTVRLGSPTAYIIDKILAPMLKEDVKPLQGDCASEPWIASCQHFPLD</sequence>